<sequence>MTPRIKTKCDPDHPPEECEKWLGSEIFCARQEPSKRQGCLSNRTAPIFIEKKQRTCQFNPAHTAEDCVGTINWCSRVTEKVPSLSKDECLSRRPGAKEAIEARQKARDDEEAKEREAARQPPLDAASGPGVQLCHATFATEPVVELRKRDNMHKVEILGGKKIGPCEYVPLVLDKCIAVSSETGGFYYAVNINAPGWACNAYRDASCRWDFEANGNVAFEGLAR</sequence>
<dbReference type="Proteomes" id="UP000226431">
    <property type="component" value="Unassembled WGS sequence"/>
</dbReference>
<feature type="region of interest" description="Disordered" evidence="1">
    <location>
        <begin position="95"/>
        <end position="129"/>
    </location>
</feature>
<proteinExistence type="predicted"/>
<gene>
    <name evidence="2" type="ORF">CDD80_2475</name>
</gene>
<dbReference type="AlphaFoldDB" id="A0A2C5XK99"/>
<evidence type="ECO:0000313" key="3">
    <source>
        <dbReference type="Proteomes" id="UP000226431"/>
    </source>
</evidence>
<protein>
    <submittedName>
        <fullName evidence="2">Uncharacterized protein</fullName>
    </submittedName>
</protein>
<evidence type="ECO:0000313" key="2">
    <source>
        <dbReference type="EMBL" id="PHH75319.1"/>
    </source>
</evidence>
<accession>A0A2C5XK99</accession>
<reference evidence="2 3" key="1">
    <citation type="submission" date="2017-06" db="EMBL/GenBank/DDBJ databases">
        <title>Ant-infecting Ophiocordyceps genomes reveal a high diversity of potential behavioral manipulation genes and a possible major role for enterotoxins.</title>
        <authorList>
            <person name="De Bekker C."/>
            <person name="Evans H.C."/>
            <person name="Brachmann A."/>
            <person name="Hughes D.P."/>
        </authorList>
    </citation>
    <scope>NUCLEOTIDE SEQUENCE [LARGE SCALE GENOMIC DNA]</scope>
    <source>
        <strain evidence="2 3">Map16</strain>
    </source>
</reference>
<keyword evidence="3" id="KW-1185">Reference proteome</keyword>
<organism evidence="2 3">
    <name type="scientific">Ophiocordyceps camponoti-rufipedis</name>
    <dbReference type="NCBI Taxonomy" id="2004952"/>
    <lineage>
        <taxon>Eukaryota</taxon>
        <taxon>Fungi</taxon>
        <taxon>Dikarya</taxon>
        <taxon>Ascomycota</taxon>
        <taxon>Pezizomycotina</taxon>
        <taxon>Sordariomycetes</taxon>
        <taxon>Hypocreomycetidae</taxon>
        <taxon>Hypocreales</taxon>
        <taxon>Ophiocordycipitaceae</taxon>
        <taxon>Ophiocordyceps</taxon>
    </lineage>
</organism>
<feature type="compositionally biased region" description="Basic and acidic residues" evidence="1">
    <location>
        <begin position="95"/>
        <end position="118"/>
    </location>
</feature>
<evidence type="ECO:0000256" key="1">
    <source>
        <dbReference type="SAM" id="MobiDB-lite"/>
    </source>
</evidence>
<comment type="caution">
    <text evidence="2">The sequence shown here is derived from an EMBL/GenBank/DDBJ whole genome shotgun (WGS) entry which is preliminary data.</text>
</comment>
<name>A0A2C5XK99_9HYPO</name>
<dbReference type="EMBL" id="NJES01000223">
    <property type="protein sequence ID" value="PHH75319.1"/>
    <property type="molecule type" value="Genomic_DNA"/>
</dbReference>